<dbReference type="PRINTS" id="PR00455">
    <property type="entry name" value="HTHTETR"/>
</dbReference>
<reference evidence="7" key="1">
    <citation type="submission" date="2016-10" db="EMBL/GenBank/DDBJ databases">
        <authorList>
            <person name="Varghese N."/>
            <person name="Submissions S."/>
        </authorList>
    </citation>
    <scope>NUCLEOTIDE SEQUENCE [LARGE SCALE GENOMIC DNA]</scope>
    <source>
        <strain evidence="7">CGMCC 1.10784</strain>
    </source>
</reference>
<evidence type="ECO:0000256" key="2">
    <source>
        <dbReference type="ARBA" id="ARBA00023125"/>
    </source>
</evidence>
<feature type="DNA-binding region" description="H-T-H motif" evidence="4">
    <location>
        <begin position="36"/>
        <end position="55"/>
    </location>
</feature>
<keyword evidence="7" id="KW-1185">Reference proteome</keyword>
<dbReference type="InterPro" id="IPR001647">
    <property type="entry name" value="HTH_TetR"/>
</dbReference>
<evidence type="ECO:0000259" key="5">
    <source>
        <dbReference type="PROSITE" id="PS50977"/>
    </source>
</evidence>
<dbReference type="Pfam" id="PF17932">
    <property type="entry name" value="TetR_C_24"/>
    <property type="match status" value="1"/>
</dbReference>
<dbReference type="OrthoDB" id="2373640at2"/>
<dbReference type="AlphaFoldDB" id="A0A1I2D737"/>
<evidence type="ECO:0000256" key="3">
    <source>
        <dbReference type="ARBA" id="ARBA00023163"/>
    </source>
</evidence>
<dbReference type="Pfam" id="PF00440">
    <property type="entry name" value="TetR_N"/>
    <property type="match status" value="1"/>
</dbReference>
<keyword evidence="2 4" id="KW-0238">DNA-binding</keyword>
<evidence type="ECO:0000313" key="6">
    <source>
        <dbReference type="EMBL" id="SFE76328.1"/>
    </source>
</evidence>
<dbReference type="STRING" id="1045775.SAMN05216378_3989"/>
<dbReference type="EMBL" id="FOMT01000004">
    <property type="protein sequence ID" value="SFE76328.1"/>
    <property type="molecule type" value="Genomic_DNA"/>
</dbReference>
<dbReference type="InterPro" id="IPR041490">
    <property type="entry name" value="KstR2_TetR_C"/>
</dbReference>
<dbReference type="SUPFAM" id="SSF46689">
    <property type="entry name" value="Homeodomain-like"/>
    <property type="match status" value="1"/>
</dbReference>
<evidence type="ECO:0000256" key="4">
    <source>
        <dbReference type="PROSITE-ProRule" id="PRU00335"/>
    </source>
</evidence>
<keyword evidence="1" id="KW-0805">Transcription regulation</keyword>
<dbReference type="PANTHER" id="PTHR30055:SF234">
    <property type="entry name" value="HTH-TYPE TRANSCRIPTIONAL REGULATOR BETI"/>
    <property type="match status" value="1"/>
</dbReference>
<feature type="domain" description="HTH tetR-type" evidence="5">
    <location>
        <begin position="13"/>
        <end position="73"/>
    </location>
</feature>
<dbReference type="GO" id="GO:0000976">
    <property type="term" value="F:transcription cis-regulatory region binding"/>
    <property type="evidence" value="ECO:0007669"/>
    <property type="project" value="TreeGrafter"/>
</dbReference>
<dbReference type="InterPro" id="IPR036271">
    <property type="entry name" value="Tet_transcr_reg_TetR-rel_C_sf"/>
</dbReference>
<dbReference type="InterPro" id="IPR050109">
    <property type="entry name" value="HTH-type_TetR-like_transc_reg"/>
</dbReference>
<evidence type="ECO:0000256" key="1">
    <source>
        <dbReference type="ARBA" id="ARBA00023015"/>
    </source>
</evidence>
<dbReference type="Proteomes" id="UP000198855">
    <property type="component" value="Unassembled WGS sequence"/>
</dbReference>
<sequence>MARNVIKDQQQRELRRNQILTAAASVFTKRGVAVAKISDIATEAGLSYGHVYNFFESKEEILTVLVQSSQERYTELLKEARVGSGTVIDKLRWLISQYMHSSRTGTMYWVVLQAQATEVLSPEEKEAIHRNVHLNRDLLADILRDGQAEGTIAEGNPVELATLLLTLFHNTAMWEYRGFGEPSDLVIDIMLRLVVNNPSK</sequence>
<dbReference type="PANTHER" id="PTHR30055">
    <property type="entry name" value="HTH-TYPE TRANSCRIPTIONAL REGULATOR RUTR"/>
    <property type="match status" value="1"/>
</dbReference>
<accession>A0A1I2D737</accession>
<dbReference type="PROSITE" id="PS50977">
    <property type="entry name" value="HTH_TETR_2"/>
    <property type="match status" value="1"/>
</dbReference>
<dbReference type="InterPro" id="IPR009057">
    <property type="entry name" value="Homeodomain-like_sf"/>
</dbReference>
<dbReference type="Gene3D" id="1.10.10.60">
    <property type="entry name" value="Homeodomain-like"/>
    <property type="match status" value="1"/>
</dbReference>
<protein>
    <submittedName>
        <fullName evidence="6">DNA-binding transcriptional regulator, AcrR family</fullName>
    </submittedName>
</protein>
<dbReference type="Gene3D" id="1.10.357.10">
    <property type="entry name" value="Tetracycline Repressor, domain 2"/>
    <property type="match status" value="1"/>
</dbReference>
<organism evidence="6 7">
    <name type="scientific">Paenibacillus catalpae</name>
    <dbReference type="NCBI Taxonomy" id="1045775"/>
    <lineage>
        <taxon>Bacteria</taxon>
        <taxon>Bacillati</taxon>
        <taxon>Bacillota</taxon>
        <taxon>Bacilli</taxon>
        <taxon>Bacillales</taxon>
        <taxon>Paenibacillaceae</taxon>
        <taxon>Paenibacillus</taxon>
    </lineage>
</organism>
<dbReference type="RefSeq" id="WP_091188188.1">
    <property type="nucleotide sequence ID" value="NZ_FOMT01000004.1"/>
</dbReference>
<dbReference type="GO" id="GO:0003700">
    <property type="term" value="F:DNA-binding transcription factor activity"/>
    <property type="evidence" value="ECO:0007669"/>
    <property type="project" value="TreeGrafter"/>
</dbReference>
<name>A0A1I2D737_9BACL</name>
<dbReference type="SUPFAM" id="SSF48498">
    <property type="entry name" value="Tetracyclin repressor-like, C-terminal domain"/>
    <property type="match status" value="1"/>
</dbReference>
<proteinExistence type="predicted"/>
<gene>
    <name evidence="6" type="ORF">SAMN05216378_3989</name>
</gene>
<evidence type="ECO:0000313" key="7">
    <source>
        <dbReference type="Proteomes" id="UP000198855"/>
    </source>
</evidence>
<keyword evidence="3" id="KW-0804">Transcription</keyword>